<proteinExistence type="predicted"/>
<comment type="caution">
    <text evidence="1">The sequence shown here is derived from an EMBL/GenBank/DDBJ whole genome shotgun (WGS) entry which is preliminary data.</text>
</comment>
<gene>
    <name evidence="1" type="ORF">BDM02DRAFT_3193900</name>
</gene>
<dbReference type="EMBL" id="MU118687">
    <property type="protein sequence ID" value="KAF9642109.1"/>
    <property type="molecule type" value="Genomic_DNA"/>
</dbReference>
<dbReference type="Proteomes" id="UP000886501">
    <property type="component" value="Unassembled WGS sequence"/>
</dbReference>
<organism evidence="1 2">
    <name type="scientific">Thelephora ganbajun</name>
    <name type="common">Ganba fungus</name>
    <dbReference type="NCBI Taxonomy" id="370292"/>
    <lineage>
        <taxon>Eukaryota</taxon>
        <taxon>Fungi</taxon>
        <taxon>Dikarya</taxon>
        <taxon>Basidiomycota</taxon>
        <taxon>Agaricomycotina</taxon>
        <taxon>Agaricomycetes</taxon>
        <taxon>Thelephorales</taxon>
        <taxon>Thelephoraceae</taxon>
        <taxon>Thelephora</taxon>
    </lineage>
</organism>
<protein>
    <submittedName>
        <fullName evidence="1">Uncharacterized protein</fullName>
    </submittedName>
</protein>
<evidence type="ECO:0000313" key="1">
    <source>
        <dbReference type="EMBL" id="KAF9642109.1"/>
    </source>
</evidence>
<reference evidence="1" key="1">
    <citation type="submission" date="2019-10" db="EMBL/GenBank/DDBJ databases">
        <authorList>
            <consortium name="DOE Joint Genome Institute"/>
            <person name="Kuo A."/>
            <person name="Miyauchi S."/>
            <person name="Kiss E."/>
            <person name="Drula E."/>
            <person name="Kohler A."/>
            <person name="Sanchez-Garcia M."/>
            <person name="Andreopoulos B."/>
            <person name="Barry K.W."/>
            <person name="Bonito G."/>
            <person name="Buee M."/>
            <person name="Carver A."/>
            <person name="Chen C."/>
            <person name="Cichocki N."/>
            <person name="Clum A."/>
            <person name="Culley D."/>
            <person name="Crous P.W."/>
            <person name="Fauchery L."/>
            <person name="Girlanda M."/>
            <person name="Hayes R."/>
            <person name="Keri Z."/>
            <person name="Labutti K."/>
            <person name="Lipzen A."/>
            <person name="Lombard V."/>
            <person name="Magnuson J."/>
            <person name="Maillard F."/>
            <person name="Morin E."/>
            <person name="Murat C."/>
            <person name="Nolan M."/>
            <person name="Ohm R."/>
            <person name="Pangilinan J."/>
            <person name="Pereira M."/>
            <person name="Perotto S."/>
            <person name="Peter M."/>
            <person name="Riley R."/>
            <person name="Sitrit Y."/>
            <person name="Stielow B."/>
            <person name="Szollosi G."/>
            <person name="Zifcakova L."/>
            <person name="Stursova M."/>
            <person name="Spatafora J.W."/>
            <person name="Tedersoo L."/>
            <person name="Vaario L.-M."/>
            <person name="Yamada A."/>
            <person name="Yan M."/>
            <person name="Wang P."/>
            <person name="Xu J."/>
            <person name="Bruns T."/>
            <person name="Baldrian P."/>
            <person name="Vilgalys R."/>
            <person name="Henrissat B."/>
            <person name="Grigoriev I.V."/>
            <person name="Hibbett D."/>
            <person name="Nagy L.G."/>
            <person name="Martin F.M."/>
        </authorList>
    </citation>
    <scope>NUCLEOTIDE SEQUENCE</scope>
    <source>
        <strain evidence="1">P2</strain>
    </source>
</reference>
<sequence>MVSSSRSTPLADVWYFATLVASGLGFWLICRLIAAAILKRSKSASTKGHLIGNESFEMVSCQQFGSCGSSDMREEVKSANSPTEPMEIIPKSPVEGIEEPEERTANGPGSYSPTTLASFAFP</sequence>
<name>A0ACB6YY16_THEGA</name>
<evidence type="ECO:0000313" key="2">
    <source>
        <dbReference type="Proteomes" id="UP000886501"/>
    </source>
</evidence>
<keyword evidence="2" id="KW-1185">Reference proteome</keyword>
<reference evidence="1" key="2">
    <citation type="journal article" date="2020" name="Nat. Commun.">
        <title>Large-scale genome sequencing of mycorrhizal fungi provides insights into the early evolution of symbiotic traits.</title>
        <authorList>
            <person name="Miyauchi S."/>
            <person name="Kiss E."/>
            <person name="Kuo A."/>
            <person name="Drula E."/>
            <person name="Kohler A."/>
            <person name="Sanchez-Garcia M."/>
            <person name="Morin E."/>
            <person name="Andreopoulos B."/>
            <person name="Barry K.W."/>
            <person name="Bonito G."/>
            <person name="Buee M."/>
            <person name="Carver A."/>
            <person name="Chen C."/>
            <person name="Cichocki N."/>
            <person name="Clum A."/>
            <person name="Culley D."/>
            <person name="Crous P.W."/>
            <person name="Fauchery L."/>
            <person name="Girlanda M."/>
            <person name="Hayes R.D."/>
            <person name="Keri Z."/>
            <person name="LaButti K."/>
            <person name="Lipzen A."/>
            <person name="Lombard V."/>
            <person name="Magnuson J."/>
            <person name="Maillard F."/>
            <person name="Murat C."/>
            <person name="Nolan M."/>
            <person name="Ohm R.A."/>
            <person name="Pangilinan J."/>
            <person name="Pereira M.F."/>
            <person name="Perotto S."/>
            <person name="Peter M."/>
            <person name="Pfister S."/>
            <person name="Riley R."/>
            <person name="Sitrit Y."/>
            <person name="Stielow J.B."/>
            <person name="Szollosi G."/>
            <person name="Zifcakova L."/>
            <person name="Stursova M."/>
            <person name="Spatafora J.W."/>
            <person name="Tedersoo L."/>
            <person name="Vaario L.M."/>
            <person name="Yamada A."/>
            <person name="Yan M."/>
            <person name="Wang P."/>
            <person name="Xu J."/>
            <person name="Bruns T."/>
            <person name="Baldrian P."/>
            <person name="Vilgalys R."/>
            <person name="Dunand C."/>
            <person name="Henrissat B."/>
            <person name="Grigoriev I.V."/>
            <person name="Hibbett D."/>
            <person name="Nagy L.G."/>
            <person name="Martin F.M."/>
        </authorList>
    </citation>
    <scope>NUCLEOTIDE SEQUENCE</scope>
    <source>
        <strain evidence="1">P2</strain>
    </source>
</reference>
<accession>A0ACB6YY16</accession>